<sequence length="127" mass="14661">MVQKVPKVLTPPFPLEGKYPTTLERYSINVYNGMYNRLFPVRPWLFTTSLVGSYALFSSNQASFILSRLPNPFPASKIFQITRVSLLSLLAAYSPVFILRQILKRFIFSYKGFLFEKKPSLTTKIWA</sequence>
<dbReference type="Proteomes" id="UP000887580">
    <property type="component" value="Unplaced"/>
</dbReference>
<proteinExistence type="predicted"/>
<organism evidence="1 2">
    <name type="scientific">Panagrolaimus sp. PS1159</name>
    <dbReference type="NCBI Taxonomy" id="55785"/>
    <lineage>
        <taxon>Eukaryota</taxon>
        <taxon>Metazoa</taxon>
        <taxon>Ecdysozoa</taxon>
        <taxon>Nematoda</taxon>
        <taxon>Chromadorea</taxon>
        <taxon>Rhabditida</taxon>
        <taxon>Tylenchina</taxon>
        <taxon>Panagrolaimomorpha</taxon>
        <taxon>Panagrolaimoidea</taxon>
        <taxon>Panagrolaimidae</taxon>
        <taxon>Panagrolaimus</taxon>
    </lineage>
</organism>
<evidence type="ECO:0000313" key="2">
    <source>
        <dbReference type="WBParaSite" id="PS1159_v2.g9515.t1"/>
    </source>
</evidence>
<dbReference type="WBParaSite" id="PS1159_v2.g9515.t1">
    <property type="protein sequence ID" value="PS1159_v2.g9515.t1"/>
    <property type="gene ID" value="PS1159_v2.g9515"/>
</dbReference>
<name>A0AC35GYI4_9BILA</name>
<reference evidence="2" key="1">
    <citation type="submission" date="2022-11" db="UniProtKB">
        <authorList>
            <consortium name="WormBaseParasite"/>
        </authorList>
    </citation>
    <scope>IDENTIFICATION</scope>
</reference>
<accession>A0AC35GYI4</accession>
<protein>
    <submittedName>
        <fullName evidence="2">Uncharacterized protein</fullName>
    </submittedName>
</protein>
<evidence type="ECO:0000313" key="1">
    <source>
        <dbReference type="Proteomes" id="UP000887580"/>
    </source>
</evidence>